<evidence type="ECO:0000313" key="2">
    <source>
        <dbReference type="Proteomes" id="UP000824078"/>
    </source>
</evidence>
<protein>
    <submittedName>
        <fullName evidence="1">DUF1667 domain-containing protein</fullName>
    </submittedName>
</protein>
<dbReference type="Pfam" id="PF07892">
    <property type="entry name" value="DUF1667"/>
    <property type="match status" value="1"/>
</dbReference>
<evidence type="ECO:0000313" key="1">
    <source>
        <dbReference type="EMBL" id="HIU24737.1"/>
    </source>
</evidence>
<organism evidence="1 2">
    <name type="scientific">Candidatus Coprovicinus avistercoris</name>
    <dbReference type="NCBI Taxonomy" id="2840754"/>
    <lineage>
        <taxon>Bacteria</taxon>
        <taxon>Bacillati</taxon>
        <taxon>Actinomycetota</taxon>
        <taxon>Coriobacteriia</taxon>
        <taxon>Coriobacteriales</taxon>
        <taxon>Coriobacteriaceae</taxon>
        <taxon>Coriobacteriaceae incertae sedis</taxon>
        <taxon>Candidatus Coprovicinus</taxon>
    </lineage>
</organism>
<comment type="caution">
    <text evidence="1">The sequence shown here is derived from an EMBL/GenBank/DDBJ whole genome shotgun (WGS) entry which is preliminary data.</text>
</comment>
<dbReference type="InterPro" id="IPR036593">
    <property type="entry name" value="CPE0013-like_sf"/>
</dbReference>
<dbReference type="PANTHER" id="PTHR39450:SF1">
    <property type="entry name" value="DUF1667 DOMAIN-CONTAINING PROTEIN"/>
    <property type="match status" value="1"/>
</dbReference>
<dbReference type="AlphaFoldDB" id="A0A9D1HYQ6"/>
<dbReference type="Proteomes" id="UP000824078">
    <property type="component" value="Unassembled WGS sequence"/>
</dbReference>
<dbReference type="EMBL" id="DVMQ01000018">
    <property type="protein sequence ID" value="HIU24737.1"/>
    <property type="molecule type" value="Genomic_DNA"/>
</dbReference>
<sequence>MEHFYTCIVCPRSCRITVTETNEGLEISGQGCKRGKAYVEAEYTHPERTITTTVALNNSHARRLPVVSSGPVPKEMLTPCLNEIYQLKVIAPITKGQVLITNLLNTGVDIIAAAPASSLSSQ</sequence>
<dbReference type="Gene3D" id="3.10.530.10">
    <property type="entry name" value="CPE0013-like"/>
    <property type="match status" value="1"/>
</dbReference>
<reference evidence="1" key="2">
    <citation type="journal article" date="2021" name="PeerJ">
        <title>Extensive microbial diversity within the chicken gut microbiome revealed by metagenomics and culture.</title>
        <authorList>
            <person name="Gilroy R."/>
            <person name="Ravi A."/>
            <person name="Getino M."/>
            <person name="Pursley I."/>
            <person name="Horton D.L."/>
            <person name="Alikhan N.F."/>
            <person name="Baker D."/>
            <person name="Gharbi K."/>
            <person name="Hall N."/>
            <person name="Watson M."/>
            <person name="Adriaenssens E.M."/>
            <person name="Foster-Nyarko E."/>
            <person name="Jarju S."/>
            <person name="Secka A."/>
            <person name="Antonio M."/>
            <person name="Oren A."/>
            <person name="Chaudhuri R.R."/>
            <person name="La Ragione R."/>
            <person name="Hildebrand F."/>
            <person name="Pallen M.J."/>
        </authorList>
    </citation>
    <scope>NUCLEOTIDE SEQUENCE</scope>
    <source>
        <strain evidence="1">ChiHjej12B11-29160</strain>
    </source>
</reference>
<accession>A0A9D1HYQ6</accession>
<proteinExistence type="predicted"/>
<dbReference type="SUPFAM" id="SSF160148">
    <property type="entry name" value="CPE0013-like"/>
    <property type="match status" value="1"/>
</dbReference>
<reference evidence="1" key="1">
    <citation type="submission" date="2020-10" db="EMBL/GenBank/DDBJ databases">
        <authorList>
            <person name="Gilroy R."/>
        </authorList>
    </citation>
    <scope>NUCLEOTIDE SEQUENCE</scope>
    <source>
        <strain evidence="1">ChiHjej12B11-29160</strain>
    </source>
</reference>
<dbReference type="InterPro" id="IPR012460">
    <property type="entry name" value="DUF1667"/>
</dbReference>
<gene>
    <name evidence="1" type="ORF">IAD17_07425</name>
</gene>
<dbReference type="PANTHER" id="PTHR39450">
    <property type="entry name" value="MOLYBDOPTERIN OXIDOREDUCTASE, 4FE-4S CLUSTER-BINDING SUBUNIT"/>
    <property type="match status" value="1"/>
</dbReference>
<name>A0A9D1HYQ6_9ACTN</name>